<keyword evidence="2" id="KW-0472">Membrane</keyword>
<dbReference type="AlphaFoldDB" id="A0AA49JGV2"/>
<protein>
    <submittedName>
        <fullName evidence="4">Glycosyltransferase family 2 protein</fullName>
    </submittedName>
</protein>
<feature type="domain" description="Glycosyltransferase 2-like" evidence="3">
    <location>
        <begin position="7"/>
        <end position="108"/>
    </location>
</feature>
<keyword evidence="2" id="KW-1133">Transmembrane helix</keyword>
<evidence type="ECO:0000256" key="1">
    <source>
        <dbReference type="ARBA" id="ARBA00038494"/>
    </source>
</evidence>
<accession>A0AA49JGV2</accession>
<dbReference type="CDD" id="cd02511">
    <property type="entry name" value="Beta4Glucosyltransferase"/>
    <property type="match status" value="1"/>
</dbReference>
<dbReference type="InterPro" id="IPR029044">
    <property type="entry name" value="Nucleotide-diphossugar_trans"/>
</dbReference>
<dbReference type="Gene3D" id="3.90.550.10">
    <property type="entry name" value="Spore Coat Polysaccharide Biosynthesis Protein SpsA, Chain A"/>
    <property type="match status" value="1"/>
</dbReference>
<dbReference type="PANTHER" id="PTHR43630">
    <property type="entry name" value="POLY-BETA-1,6-N-ACETYL-D-GLUCOSAMINE SYNTHASE"/>
    <property type="match status" value="1"/>
</dbReference>
<proteinExistence type="inferred from homology"/>
<evidence type="ECO:0000256" key="2">
    <source>
        <dbReference type="SAM" id="Phobius"/>
    </source>
</evidence>
<dbReference type="InterPro" id="IPR001173">
    <property type="entry name" value="Glyco_trans_2-like"/>
</dbReference>
<dbReference type="Pfam" id="PF00535">
    <property type="entry name" value="Glycos_transf_2"/>
    <property type="match status" value="1"/>
</dbReference>
<evidence type="ECO:0000313" key="4">
    <source>
        <dbReference type="EMBL" id="WKN37165.1"/>
    </source>
</evidence>
<dbReference type="EMBL" id="CP120682">
    <property type="protein sequence ID" value="WKN37165.1"/>
    <property type="molecule type" value="Genomic_DNA"/>
</dbReference>
<reference evidence="4" key="2">
    <citation type="journal article" date="2024" name="Antonie Van Leeuwenhoek">
        <title>Roseihalotalea indica gen. nov., sp. nov., a halophilic Bacteroidetes from mesopelagic Southwest Indian Ocean with higher carbohydrate metabolic potential.</title>
        <authorList>
            <person name="Chen B."/>
            <person name="Zhang M."/>
            <person name="Lin D."/>
            <person name="Ye J."/>
            <person name="Tang K."/>
        </authorList>
    </citation>
    <scope>NUCLEOTIDE SEQUENCE</scope>
    <source>
        <strain evidence="4">TK19036</strain>
    </source>
</reference>
<dbReference type="SUPFAM" id="SSF53448">
    <property type="entry name" value="Nucleotide-diphospho-sugar transferases"/>
    <property type="match status" value="1"/>
</dbReference>
<dbReference type="PANTHER" id="PTHR43630:SF2">
    <property type="entry name" value="GLYCOSYLTRANSFERASE"/>
    <property type="match status" value="1"/>
</dbReference>
<reference evidence="4" key="1">
    <citation type="journal article" date="2023" name="Comput. Struct. Biotechnol. J.">
        <title>Discovery of a novel marine Bacteroidetes with a rich repertoire of carbohydrate-active enzymes.</title>
        <authorList>
            <person name="Chen B."/>
            <person name="Liu G."/>
            <person name="Chen Q."/>
            <person name="Wang H."/>
            <person name="Liu L."/>
            <person name="Tang K."/>
        </authorList>
    </citation>
    <scope>NUCLEOTIDE SEQUENCE</scope>
    <source>
        <strain evidence="4">TK19036</strain>
    </source>
</reference>
<gene>
    <name evidence="4" type="ORF">K4G66_00395</name>
</gene>
<organism evidence="4">
    <name type="scientific">Roseihalotalea indica</name>
    <dbReference type="NCBI Taxonomy" id="2867963"/>
    <lineage>
        <taxon>Bacteria</taxon>
        <taxon>Pseudomonadati</taxon>
        <taxon>Bacteroidota</taxon>
        <taxon>Cytophagia</taxon>
        <taxon>Cytophagales</taxon>
        <taxon>Catalimonadaceae</taxon>
        <taxon>Roseihalotalea</taxon>
    </lineage>
</organism>
<sequence>MAEVKISVVIITYNEERNIERCIHSVKEVADEIVVVDSYSTDKTKEICRKLGVQFIEHPFEGYVQQKNFALAQATYDHVLSLDADEALSTELYESIVAVKQNWTYDAYRFNRLTNYCGHWIRHCGWYPDTKLRLWDRRKGQWGGTNPHDSVELNGETSLQKLKGDLLHYSYYNLEQHLQQINSFTTIAANNYYNKRKRVIPIIHLYLYPLLIFFNRYVLKLGFLDGVPGLMVCKSAAYYKFLKYAKLSLLYKSQENQTR</sequence>
<evidence type="ECO:0000259" key="3">
    <source>
        <dbReference type="Pfam" id="PF00535"/>
    </source>
</evidence>
<name>A0AA49JGV2_9BACT</name>
<comment type="similarity">
    <text evidence="1">Belongs to the glycosyltransferase 2 family. WaaE/KdtX subfamily.</text>
</comment>
<keyword evidence="2" id="KW-0812">Transmembrane</keyword>
<feature type="transmembrane region" description="Helical" evidence="2">
    <location>
        <begin position="199"/>
        <end position="219"/>
    </location>
</feature>